<reference evidence="2" key="1">
    <citation type="submission" date="2019-03" db="EMBL/GenBank/DDBJ databases">
        <title>Single cell metagenomics reveals metabolic interactions within the superorganism composed of flagellate Streblomastix strix and complex community of Bacteroidetes bacteria on its surface.</title>
        <authorList>
            <person name="Treitli S.C."/>
            <person name="Kolisko M."/>
            <person name="Husnik F."/>
            <person name="Keeling P."/>
            <person name="Hampl V."/>
        </authorList>
    </citation>
    <scope>NUCLEOTIDE SEQUENCE</scope>
    <source>
        <strain evidence="2">STM</strain>
    </source>
</reference>
<proteinExistence type="predicted"/>
<sequence>MLLSILLIVISKNFVISYTEINSPARRGGTPKLELKVEGGGVLSFALPFFVPFLCITTENIIYICKHFITG</sequence>
<evidence type="ECO:0000313" key="2">
    <source>
        <dbReference type="EMBL" id="KAA6330420.1"/>
    </source>
</evidence>
<comment type="caution">
    <text evidence="2">The sequence shown here is derived from an EMBL/GenBank/DDBJ whole genome shotgun (WGS) entry which is preliminary data.</text>
</comment>
<evidence type="ECO:0000256" key="1">
    <source>
        <dbReference type="SAM" id="Phobius"/>
    </source>
</evidence>
<dbReference type="AlphaFoldDB" id="A0A5J4RBA3"/>
<organism evidence="2">
    <name type="scientific">termite gut metagenome</name>
    <dbReference type="NCBI Taxonomy" id="433724"/>
    <lineage>
        <taxon>unclassified sequences</taxon>
        <taxon>metagenomes</taxon>
        <taxon>organismal metagenomes</taxon>
    </lineage>
</organism>
<protein>
    <submittedName>
        <fullName evidence="2">Uncharacterized protein</fullName>
    </submittedName>
</protein>
<gene>
    <name evidence="2" type="ORF">EZS27_020873</name>
</gene>
<dbReference type="EMBL" id="SNRY01001506">
    <property type="protein sequence ID" value="KAA6330420.1"/>
    <property type="molecule type" value="Genomic_DNA"/>
</dbReference>
<keyword evidence="1" id="KW-0812">Transmembrane</keyword>
<keyword evidence="1" id="KW-0472">Membrane</keyword>
<name>A0A5J4RBA3_9ZZZZ</name>
<keyword evidence="1" id="KW-1133">Transmembrane helix</keyword>
<feature type="transmembrane region" description="Helical" evidence="1">
    <location>
        <begin position="41"/>
        <end position="65"/>
    </location>
</feature>
<accession>A0A5J4RBA3</accession>